<gene>
    <name evidence="1" type="ORF">J4Q44_G00332610</name>
</gene>
<protein>
    <submittedName>
        <fullName evidence="1">Uncharacterized protein</fullName>
    </submittedName>
</protein>
<reference evidence="1 2" key="1">
    <citation type="submission" date="2021-04" db="EMBL/GenBank/DDBJ databases">
        <authorList>
            <person name="De Guttry C."/>
            <person name="Zahm M."/>
            <person name="Klopp C."/>
            <person name="Cabau C."/>
            <person name="Louis A."/>
            <person name="Berthelot C."/>
            <person name="Parey E."/>
            <person name="Roest Crollius H."/>
            <person name="Montfort J."/>
            <person name="Robinson-Rechavi M."/>
            <person name="Bucao C."/>
            <person name="Bouchez O."/>
            <person name="Gislard M."/>
            <person name="Lluch J."/>
            <person name="Milhes M."/>
            <person name="Lampietro C."/>
            <person name="Lopez Roques C."/>
            <person name="Donnadieu C."/>
            <person name="Braasch I."/>
            <person name="Desvignes T."/>
            <person name="Postlethwait J."/>
            <person name="Bobe J."/>
            <person name="Wedekind C."/>
            <person name="Guiguen Y."/>
        </authorList>
    </citation>
    <scope>NUCLEOTIDE SEQUENCE [LARGE SCALE GENOMIC DNA]</scope>
    <source>
        <strain evidence="1">Cs_M1</strain>
        <tissue evidence="1">Blood</tissue>
    </source>
</reference>
<dbReference type="Proteomes" id="UP001356427">
    <property type="component" value="Unassembled WGS sequence"/>
</dbReference>
<evidence type="ECO:0000313" key="2">
    <source>
        <dbReference type="Proteomes" id="UP001356427"/>
    </source>
</evidence>
<dbReference type="AlphaFoldDB" id="A0AAN8KXJ5"/>
<proteinExistence type="predicted"/>
<evidence type="ECO:0000313" key="1">
    <source>
        <dbReference type="EMBL" id="KAK6297119.1"/>
    </source>
</evidence>
<dbReference type="EMBL" id="JAGTTL010000032">
    <property type="protein sequence ID" value="KAK6297119.1"/>
    <property type="molecule type" value="Genomic_DNA"/>
</dbReference>
<comment type="caution">
    <text evidence="1">The sequence shown here is derived from an EMBL/GenBank/DDBJ whole genome shotgun (WGS) entry which is preliminary data.</text>
</comment>
<keyword evidence="2" id="KW-1185">Reference proteome</keyword>
<name>A0AAN8KXJ5_9TELE</name>
<organism evidence="1 2">
    <name type="scientific">Coregonus suidteri</name>
    <dbReference type="NCBI Taxonomy" id="861788"/>
    <lineage>
        <taxon>Eukaryota</taxon>
        <taxon>Metazoa</taxon>
        <taxon>Chordata</taxon>
        <taxon>Craniata</taxon>
        <taxon>Vertebrata</taxon>
        <taxon>Euteleostomi</taxon>
        <taxon>Actinopterygii</taxon>
        <taxon>Neopterygii</taxon>
        <taxon>Teleostei</taxon>
        <taxon>Protacanthopterygii</taxon>
        <taxon>Salmoniformes</taxon>
        <taxon>Salmonidae</taxon>
        <taxon>Coregoninae</taxon>
        <taxon>Coregonus</taxon>
    </lineage>
</organism>
<sequence length="71" mass="8113">MVFRFKEQVYAKVLSQWDLNLHDISSTESDTVDQDWGEVERQSHIVGVAPIRGKAEVKGISGSGTRPKWRR</sequence>
<accession>A0AAN8KXJ5</accession>